<evidence type="ECO:0000313" key="5">
    <source>
        <dbReference type="EMBL" id="SHJ84043.1"/>
    </source>
</evidence>
<dbReference type="PROSITE" id="PS51379">
    <property type="entry name" value="4FE4S_FER_2"/>
    <property type="match status" value="2"/>
</dbReference>
<sequence length="430" mass="48330">MAHHTIKSSYAKLVERLNRFPQGAPPTELLFRILNILFSEKEAELVAQLPIKPFNAAKAAQIWKMNLTEARKVLDELASRAVLVDIEQNGESVYILPPPMAGFFEFSLMRTRGDIDQKLISELFYQYLNVEEDFIRDLFTQGETQLGRTFIHEPVLSNENAAHVLDYERATEVIKTASHIGVGMCYCRHKMEHLGKACKAEMDICMTFNASAESLTKHGHARAIDAVECLDLLQKAYEQNLVQFGENVRESVNFICNCCGCCCEAMIAARRFTNLNPVHTTNFIPQIKLENCNGCGKCVTTCPVEAIVLASANDPKHPQRKRANLVEDRCLGCGLCARVAPRNCIEMISRPQRVITPLNGTHRAVVMAVERGKLQHLIFDNQVLHSHRAMAALLGAVLRLPPIKRVMASQQMKSRYLEALIVKMEKEGKL</sequence>
<evidence type="ECO:0000313" key="6">
    <source>
        <dbReference type="Proteomes" id="UP000184171"/>
    </source>
</evidence>
<proteinExistence type="predicted"/>
<evidence type="ECO:0000256" key="2">
    <source>
        <dbReference type="ARBA" id="ARBA00023004"/>
    </source>
</evidence>
<dbReference type="STRING" id="1122189.SAMN02745165_03314"/>
<dbReference type="SUPFAM" id="SSF46548">
    <property type="entry name" value="alpha-helical ferredoxin"/>
    <property type="match status" value="1"/>
</dbReference>
<keyword evidence="1" id="KW-0479">Metal-binding</keyword>
<dbReference type="InterPro" id="IPR017896">
    <property type="entry name" value="4Fe4S_Fe-S-bd"/>
</dbReference>
<organism evidence="5 6">
    <name type="scientific">Malonomonas rubra DSM 5091</name>
    <dbReference type="NCBI Taxonomy" id="1122189"/>
    <lineage>
        <taxon>Bacteria</taxon>
        <taxon>Pseudomonadati</taxon>
        <taxon>Thermodesulfobacteriota</taxon>
        <taxon>Desulfuromonadia</taxon>
        <taxon>Desulfuromonadales</taxon>
        <taxon>Geopsychrobacteraceae</taxon>
        <taxon>Malonomonas</taxon>
    </lineage>
</organism>
<feature type="domain" description="4Fe-4S ferredoxin-type" evidence="4">
    <location>
        <begin position="321"/>
        <end position="350"/>
    </location>
</feature>
<keyword evidence="6" id="KW-1185">Reference proteome</keyword>
<dbReference type="GO" id="GO:0051536">
    <property type="term" value="F:iron-sulfur cluster binding"/>
    <property type="evidence" value="ECO:0007669"/>
    <property type="project" value="UniProtKB-KW"/>
</dbReference>
<protein>
    <submittedName>
        <fullName evidence="5">4Fe-4S dicluster domain-containing protein</fullName>
    </submittedName>
</protein>
<gene>
    <name evidence="5" type="ORF">SAMN02745165_03314</name>
</gene>
<dbReference type="GO" id="GO:0046872">
    <property type="term" value="F:metal ion binding"/>
    <property type="evidence" value="ECO:0007669"/>
    <property type="project" value="UniProtKB-KW"/>
</dbReference>
<dbReference type="Pfam" id="PF14697">
    <property type="entry name" value="Fer4_21"/>
    <property type="match status" value="1"/>
</dbReference>
<reference evidence="5 6" key="1">
    <citation type="submission" date="2016-11" db="EMBL/GenBank/DDBJ databases">
        <authorList>
            <person name="Jaros S."/>
            <person name="Januszkiewicz K."/>
            <person name="Wedrychowicz H."/>
        </authorList>
    </citation>
    <scope>NUCLEOTIDE SEQUENCE [LARGE SCALE GENOMIC DNA]</scope>
    <source>
        <strain evidence="5 6">DSM 5091</strain>
    </source>
</reference>
<evidence type="ECO:0000259" key="4">
    <source>
        <dbReference type="PROSITE" id="PS51379"/>
    </source>
</evidence>
<dbReference type="InterPro" id="IPR017900">
    <property type="entry name" value="4Fe4S_Fe_S_CS"/>
</dbReference>
<name>A0A1M6ML88_MALRU</name>
<evidence type="ECO:0000256" key="3">
    <source>
        <dbReference type="ARBA" id="ARBA00023014"/>
    </source>
</evidence>
<keyword evidence="2" id="KW-0408">Iron</keyword>
<dbReference type="Gene3D" id="3.30.70.20">
    <property type="match status" value="1"/>
</dbReference>
<dbReference type="OrthoDB" id="5422255at2"/>
<dbReference type="SUPFAM" id="SSF54862">
    <property type="entry name" value="4Fe-4S ferredoxins"/>
    <property type="match status" value="1"/>
</dbReference>
<accession>A0A1M6ML88</accession>
<dbReference type="EMBL" id="FQZT01000019">
    <property type="protein sequence ID" value="SHJ84043.1"/>
    <property type="molecule type" value="Genomic_DNA"/>
</dbReference>
<evidence type="ECO:0000256" key="1">
    <source>
        <dbReference type="ARBA" id="ARBA00022723"/>
    </source>
</evidence>
<dbReference type="Proteomes" id="UP000184171">
    <property type="component" value="Unassembled WGS sequence"/>
</dbReference>
<dbReference type="AlphaFoldDB" id="A0A1M6ML88"/>
<feature type="domain" description="4Fe-4S ferredoxin-type" evidence="4">
    <location>
        <begin position="283"/>
        <end position="312"/>
    </location>
</feature>
<keyword evidence="3" id="KW-0411">Iron-sulfur</keyword>
<dbReference type="PROSITE" id="PS00198">
    <property type="entry name" value="4FE4S_FER_1"/>
    <property type="match status" value="1"/>
</dbReference>
<dbReference type="RefSeq" id="WP_072909847.1">
    <property type="nucleotide sequence ID" value="NZ_FQZT01000019.1"/>
</dbReference>